<sequence>MNASAMGTSPASASPPGLDWPPAVEIVNEAGASPFVLLCEHASCHIPAEYGRLGLSESEVRRHIGWDIGAAEVARGLAARLDAPLFLGTYSRLLIDLNRPVGEPSSIPVRSEATDIPGNIDLSPEERQRRVERMFLPFHDAVARHLDQRADRPTLLVTIHSFTPVYHGVARPWHAGILFDRSKAYGERILARLGREAGLVVAANEPYQIAADGDYAIPIHGEARGHEAILIEIRHDEISDPAGVEAWARRLAAALPDHP</sequence>
<evidence type="ECO:0000313" key="1">
    <source>
        <dbReference type="EMBL" id="MBB3771405.1"/>
    </source>
</evidence>
<dbReference type="EMBL" id="JACICD010000003">
    <property type="protein sequence ID" value="MBB3771405.1"/>
    <property type="molecule type" value="Genomic_DNA"/>
</dbReference>
<proteinExistence type="predicted"/>
<evidence type="ECO:0000313" key="2">
    <source>
        <dbReference type="Proteomes" id="UP000533469"/>
    </source>
</evidence>
<keyword evidence="2" id="KW-1185">Reference proteome</keyword>
<dbReference type="Pfam" id="PF05013">
    <property type="entry name" value="FGase"/>
    <property type="match status" value="1"/>
</dbReference>
<accession>A0A839Z9E4</accession>
<comment type="caution">
    <text evidence="1">The sequence shown here is derived from an EMBL/GenBank/DDBJ whole genome shotgun (WGS) entry which is preliminary data.</text>
</comment>
<organism evidence="1 2">
    <name type="scientific">Ancylobacter tetraedralis</name>
    <dbReference type="NCBI Taxonomy" id="217068"/>
    <lineage>
        <taxon>Bacteria</taxon>
        <taxon>Pseudomonadati</taxon>
        <taxon>Pseudomonadota</taxon>
        <taxon>Alphaproteobacteria</taxon>
        <taxon>Hyphomicrobiales</taxon>
        <taxon>Xanthobacteraceae</taxon>
        <taxon>Ancylobacter</taxon>
    </lineage>
</organism>
<dbReference type="RefSeq" id="WP_343056104.1">
    <property type="nucleotide sequence ID" value="NZ_JACICD010000003.1"/>
</dbReference>
<name>A0A839Z9E4_9HYPH</name>
<dbReference type="Gene3D" id="3.40.630.40">
    <property type="entry name" value="Zn-dependent exopeptidases"/>
    <property type="match status" value="1"/>
</dbReference>
<dbReference type="GO" id="GO:0016787">
    <property type="term" value="F:hydrolase activity"/>
    <property type="evidence" value="ECO:0007669"/>
    <property type="project" value="UniProtKB-KW"/>
</dbReference>
<dbReference type="AlphaFoldDB" id="A0A839Z9E4"/>
<protein>
    <submittedName>
        <fullName evidence="1">Putative N-formylglutamate amidohydrolase</fullName>
    </submittedName>
</protein>
<dbReference type="InterPro" id="IPR011227">
    <property type="entry name" value="UCP029730"/>
</dbReference>
<gene>
    <name evidence="1" type="ORF">FHS55_002004</name>
</gene>
<keyword evidence="1" id="KW-0378">Hydrolase</keyword>
<dbReference type="InterPro" id="IPR007709">
    <property type="entry name" value="N-FG_amidohydro"/>
</dbReference>
<dbReference type="PIRSF" id="PIRSF029730">
    <property type="entry name" value="UCP029730"/>
    <property type="match status" value="1"/>
</dbReference>
<dbReference type="SUPFAM" id="SSF53187">
    <property type="entry name" value="Zn-dependent exopeptidases"/>
    <property type="match status" value="1"/>
</dbReference>
<dbReference type="Proteomes" id="UP000533469">
    <property type="component" value="Unassembled WGS sequence"/>
</dbReference>
<reference evidence="1 2" key="1">
    <citation type="submission" date="2020-08" db="EMBL/GenBank/DDBJ databases">
        <title>Genomic Encyclopedia of Type Strains, Phase IV (KMG-IV): sequencing the most valuable type-strain genomes for metagenomic binning, comparative biology and taxonomic classification.</title>
        <authorList>
            <person name="Goeker M."/>
        </authorList>
    </citation>
    <scope>NUCLEOTIDE SEQUENCE [LARGE SCALE GENOMIC DNA]</scope>
    <source>
        <strain evidence="1 2">DSM 5895</strain>
    </source>
</reference>